<keyword evidence="2" id="KW-1185">Reference proteome</keyword>
<protein>
    <submittedName>
        <fullName evidence="1">Uncharacterized protein</fullName>
    </submittedName>
</protein>
<dbReference type="EMBL" id="AWWV01012582">
    <property type="protein sequence ID" value="OMO65934.1"/>
    <property type="molecule type" value="Genomic_DNA"/>
</dbReference>
<dbReference type="Proteomes" id="UP000188268">
    <property type="component" value="Unassembled WGS sequence"/>
</dbReference>
<gene>
    <name evidence="1" type="ORF">CCACVL1_21338</name>
</gene>
<name>A0A1R3H6H2_COCAP</name>
<dbReference type="Gramene" id="OMO65934">
    <property type="protein sequence ID" value="OMO65934"/>
    <property type="gene ID" value="CCACVL1_21338"/>
</dbReference>
<proteinExistence type="predicted"/>
<reference evidence="1 2" key="1">
    <citation type="submission" date="2013-09" db="EMBL/GenBank/DDBJ databases">
        <title>Corchorus capsularis genome sequencing.</title>
        <authorList>
            <person name="Alam M."/>
            <person name="Haque M.S."/>
            <person name="Islam M.S."/>
            <person name="Emdad E.M."/>
            <person name="Islam M.M."/>
            <person name="Ahmed B."/>
            <person name="Halim A."/>
            <person name="Hossen Q.M.M."/>
            <person name="Hossain M.Z."/>
            <person name="Ahmed R."/>
            <person name="Khan M.M."/>
            <person name="Islam R."/>
            <person name="Rashid M.M."/>
            <person name="Khan S.A."/>
            <person name="Rahman M.S."/>
            <person name="Alam M."/>
        </authorList>
    </citation>
    <scope>NUCLEOTIDE SEQUENCE [LARGE SCALE GENOMIC DNA]</scope>
    <source>
        <strain evidence="2">cv. CVL-1</strain>
        <tissue evidence="1">Whole seedling</tissue>
    </source>
</reference>
<evidence type="ECO:0000313" key="1">
    <source>
        <dbReference type="EMBL" id="OMO65934.1"/>
    </source>
</evidence>
<comment type="caution">
    <text evidence="1">The sequence shown here is derived from an EMBL/GenBank/DDBJ whole genome shotgun (WGS) entry which is preliminary data.</text>
</comment>
<sequence>MDFDSFSVSSSRFPKIDISEGMGA</sequence>
<organism evidence="1 2">
    <name type="scientific">Corchorus capsularis</name>
    <name type="common">Jute</name>
    <dbReference type="NCBI Taxonomy" id="210143"/>
    <lineage>
        <taxon>Eukaryota</taxon>
        <taxon>Viridiplantae</taxon>
        <taxon>Streptophyta</taxon>
        <taxon>Embryophyta</taxon>
        <taxon>Tracheophyta</taxon>
        <taxon>Spermatophyta</taxon>
        <taxon>Magnoliopsida</taxon>
        <taxon>eudicotyledons</taxon>
        <taxon>Gunneridae</taxon>
        <taxon>Pentapetalae</taxon>
        <taxon>rosids</taxon>
        <taxon>malvids</taxon>
        <taxon>Malvales</taxon>
        <taxon>Malvaceae</taxon>
        <taxon>Grewioideae</taxon>
        <taxon>Apeibeae</taxon>
        <taxon>Corchorus</taxon>
    </lineage>
</organism>
<evidence type="ECO:0000313" key="2">
    <source>
        <dbReference type="Proteomes" id="UP000188268"/>
    </source>
</evidence>
<accession>A0A1R3H6H2</accession>
<dbReference type="AlphaFoldDB" id="A0A1R3H6H2"/>